<feature type="domain" description="S-layer protein C-terminal" evidence="2">
    <location>
        <begin position="113"/>
        <end position="175"/>
    </location>
</feature>
<feature type="chain" id="PRO_5038525048" description="S-layer protein C-terminal domain-containing protein" evidence="1">
    <location>
        <begin position="26"/>
        <end position="497"/>
    </location>
</feature>
<name>A0A5P5ZHA4_9LACO</name>
<protein>
    <recommendedName>
        <fullName evidence="2">S-layer protein C-terminal domain-containing protein</fullName>
    </recommendedName>
</protein>
<dbReference type="InterPro" id="IPR024968">
    <property type="entry name" value="SlpA_C_lactobacillus"/>
</dbReference>
<evidence type="ECO:0000259" key="2">
    <source>
        <dbReference type="Pfam" id="PF03217"/>
    </source>
</evidence>
<gene>
    <name evidence="3" type="ORF">LA749_01595</name>
</gene>
<accession>A0A5P5ZHA4</accession>
<evidence type="ECO:0000256" key="1">
    <source>
        <dbReference type="SAM" id="SignalP"/>
    </source>
</evidence>
<organism evidence="3 4">
    <name type="scientific">Lactobacillus acetotolerans</name>
    <dbReference type="NCBI Taxonomy" id="1600"/>
    <lineage>
        <taxon>Bacteria</taxon>
        <taxon>Bacillati</taxon>
        <taxon>Bacillota</taxon>
        <taxon>Bacilli</taxon>
        <taxon>Lactobacillales</taxon>
        <taxon>Lactobacillaceae</taxon>
        <taxon>Lactobacillus</taxon>
    </lineage>
</organism>
<evidence type="ECO:0000313" key="3">
    <source>
        <dbReference type="EMBL" id="QFG50793.1"/>
    </source>
</evidence>
<evidence type="ECO:0000313" key="4">
    <source>
        <dbReference type="Proteomes" id="UP000325393"/>
    </source>
</evidence>
<dbReference type="Proteomes" id="UP000325393">
    <property type="component" value="Chromosome"/>
</dbReference>
<dbReference type="Pfam" id="PF03217">
    <property type="entry name" value="SlpA"/>
    <property type="match status" value="3"/>
</dbReference>
<dbReference type="AlphaFoldDB" id="A0A5P5ZHA4"/>
<dbReference type="GeneID" id="78211668"/>
<keyword evidence="1" id="KW-0732">Signal</keyword>
<sequence length="497" mass="55433">MKINKKIAASSIAALMAISPVISLAQNPTRTVQAAADSNQKTLLLKHNSYVYGSNGKRLSKYQGSKKLVFTKGATLNYPGGTSVTNAGGKYYFIGRNGYIKAANATPIDNQAQTGTLHLNYNTYVYDKNGKRLKSYKGSKKNTFLRWGHTVKYTATPEAITNDSKQYYYLNDDNYSQNCLPYQTINGSQYYSIGNGGYIKAANVDQIDGKTVYTNEATVTTKALRNYIKSHKNEVPTRSASDYGEGSPYLKVGQKVKVDRVTSMYMGNSADIYYRIKGTTDEFLDSRDITSQPRQPLTIYTKDSYVTFVNDAKAYSINGELQTSKNASQTNYRNGENVPAYKELYIWVPSENKAELFYEISSRTFGYVNYVNYVKASDVKYLSGPRITKPENTPEEAKADAKIASSTDKQALQKLIDQESAVKASGDTYTGTNKEIYLDNLSTYNDILRTAKSVNSSNKSTVAEVKEASWILTKAQQNVINLEKRDNTMAPDLNYLF</sequence>
<feature type="signal peptide" evidence="1">
    <location>
        <begin position="1"/>
        <end position="25"/>
    </location>
</feature>
<dbReference type="RefSeq" id="WP_056970382.1">
    <property type="nucleotide sequence ID" value="NZ_CALFMW010000133.1"/>
</dbReference>
<feature type="domain" description="S-layer protein C-terminal" evidence="2">
    <location>
        <begin position="182"/>
        <end position="202"/>
    </location>
</feature>
<feature type="domain" description="S-layer protein C-terminal" evidence="2">
    <location>
        <begin position="36"/>
        <end position="103"/>
    </location>
</feature>
<dbReference type="EMBL" id="CP044496">
    <property type="protein sequence ID" value="QFG50793.1"/>
    <property type="molecule type" value="Genomic_DNA"/>
</dbReference>
<reference evidence="3 4" key="1">
    <citation type="submission" date="2019-09" db="EMBL/GenBank/DDBJ databases">
        <title>Genome sequencing of Lactobacillus acetotolerans.</title>
        <authorList>
            <person name="Kim K."/>
        </authorList>
    </citation>
    <scope>NUCLEOTIDE SEQUENCE [LARGE SCALE GENOMIC DNA]</scope>
    <source>
        <strain evidence="3 4">LA749</strain>
    </source>
</reference>
<proteinExistence type="predicted"/>